<evidence type="ECO:0000256" key="4">
    <source>
        <dbReference type="PROSITE-ProRule" id="PRU00335"/>
    </source>
</evidence>
<dbReference type="SUPFAM" id="SSF46689">
    <property type="entry name" value="Homeodomain-like"/>
    <property type="match status" value="1"/>
</dbReference>
<dbReference type="PANTHER" id="PTHR30055:SF234">
    <property type="entry name" value="HTH-TYPE TRANSCRIPTIONAL REGULATOR BETI"/>
    <property type="match status" value="1"/>
</dbReference>
<dbReference type="OrthoDB" id="7505659at2"/>
<organism evidence="6 7">
    <name type="scientific">Knoellia aerolata DSM 18566</name>
    <dbReference type="NCBI Taxonomy" id="1385519"/>
    <lineage>
        <taxon>Bacteria</taxon>
        <taxon>Bacillati</taxon>
        <taxon>Actinomycetota</taxon>
        <taxon>Actinomycetes</taxon>
        <taxon>Micrococcales</taxon>
        <taxon>Intrasporangiaceae</taxon>
        <taxon>Knoellia</taxon>
    </lineage>
</organism>
<sequence>MTTPRVTEPALSRADDTATDGDEALGWRAQRTREAILDASRRLFLEQGYAGTRINNITDACGISRAGFYTYFKDKREIFNLLGQTAYDDILAVIALWDDLPQRPSMADVVSWVEAYFAFMDRHGAFIFSSAQSGPNDEDVRSKSKRLQLRVSFLLGMHLRARQKDHTTAPEALGLTMLAALDRSWYLVTVQDLGVDREDVIRAIAATIHRSTGRD</sequence>
<evidence type="ECO:0000256" key="3">
    <source>
        <dbReference type="ARBA" id="ARBA00023163"/>
    </source>
</evidence>
<name>A0A0A0JXS5_9MICO</name>
<dbReference type="eggNOG" id="COG1309">
    <property type="taxonomic scope" value="Bacteria"/>
</dbReference>
<dbReference type="InterPro" id="IPR050109">
    <property type="entry name" value="HTH-type_TetR-like_transc_reg"/>
</dbReference>
<gene>
    <name evidence="6" type="ORF">N801_03740</name>
</gene>
<dbReference type="InterPro" id="IPR001647">
    <property type="entry name" value="HTH_TetR"/>
</dbReference>
<keyword evidence="2 4" id="KW-0238">DNA-binding</keyword>
<dbReference type="GO" id="GO:0003700">
    <property type="term" value="F:DNA-binding transcription factor activity"/>
    <property type="evidence" value="ECO:0007669"/>
    <property type="project" value="TreeGrafter"/>
</dbReference>
<reference evidence="6 7" key="1">
    <citation type="submission" date="2013-08" db="EMBL/GenBank/DDBJ databases">
        <title>The genome sequence of Knoellia aerolata.</title>
        <authorList>
            <person name="Zhu W."/>
            <person name="Wang G."/>
        </authorList>
    </citation>
    <scope>NUCLEOTIDE SEQUENCE [LARGE SCALE GENOMIC DNA]</scope>
    <source>
        <strain evidence="6 7">DSM 18566</strain>
    </source>
</reference>
<dbReference type="STRING" id="1385519.N801_03740"/>
<dbReference type="FunFam" id="1.10.10.60:FF:000141">
    <property type="entry name" value="TetR family transcriptional regulator"/>
    <property type="match status" value="1"/>
</dbReference>
<accession>A0A0A0JXS5</accession>
<evidence type="ECO:0000313" key="6">
    <source>
        <dbReference type="EMBL" id="KGN41968.1"/>
    </source>
</evidence>
<dbReference type="GO" id="GO:0045892">
    <property type="term" value="P:negative regulation of DNA-templated transcription"/>
    <property type="evidence" value="ECO:0007669"/>
    <property type="project" value="UniProtKB-ARBA"/>
</dbReference>
<comment type="caution">
    <text evidence="6">The sequence shown here is derived from an EMBL/GenBank/DDBJ whole genome shotgun (WGS) entry which is preliminary data.</text>
</comment>
<dbReference type="GO" id="GO:0000976">
    <property type="term" value="F:transcription cis-regulatory region binding"/>
    <property type="evidence" value="ECO:0007669"/>
    <property type="project" value="TreeGrafter"/>
</dbReference>
<dbReference type="RefSeq" id="WP_035934906.1">
    <property type="nucleotide sequence ID" value="NZ_AVPL01000010.1"/>
</dbReference>
<dbReference type="PROSITE" id="PS50977">
    <property type="entry name" value="HTH_TETR_2"/>
    <property type="match status" value="1"/>
</dbReference>
<dbReference type="AlphaFoldDB" id="A0A0A0JXS5"/>
<dbReference type="InterPro" id="IPR009057">
    <property type="entry name" value="Homeodomain-like_sf"/>
</dbReference>
<protein>
    <submittedName>
        <fullName evidence="6">TetR family transcriptional regulator</fullName>
    </submittedName>
</protein>
<feature type="DNA-binding region" description="H-T-H motif" evidence="4">
    <location>
        <begin position="53"/>
        <end position="72"/>
    </location>
</feature>
<keyword evidence="3" id="KW-0804">Transcription</keyword>
<evidence type="ECO:0000259" key="5">
    <source>
        <dbReference type="PROSITE" id="PS50977"/>
    </source>
</evidence>
<dbReference type="EMBL" id="AVPL01000010">
    <property type="protein sequence ID" value="KGN41968.1"/>
    <property type="molecule type" value="Genomic_DNA"/>
</dbReference>
<dbReference type="Proteomes" id="UP000030013">
    <property type="component" value="Unassembled WGS sequence"/>
</dbReference>
<dbReference type="Pfam" id="PF00440">
    <property type="entry name" value="TetR_N"/>
    <property type="match status" value="1"/>
</dbReference>
<evidence type="ECO:0000256" key="1">
    <source>
        <dbReference type="ARBA" id="ARBA00023015"/>
    </source>
</evidence>
<dbReference type="Gene3D" id="1.10.357.10">
    <property type="entry name" value="Tetracycline Repressor, domain 2"/>
    <property type="match status" value="1"/>
</dbReference>
<evidence type="ECO:0000313" key="7">
    <source>
        <dbReference type="Proteomes" id="UP000030013"/>
    </source>
</evidence>
<feature type="domain" description="HTH tetR-type" evidence="5">
    <location>
        <begin position="30"/>
        <end position="90"/>
    </location>
</feature>
<dbReference type="PRINTS" id="PR00455">
    <property type="entry name" value="HTHTETR"/>
</dbReference>
<keyword evidence="7" id="KW-1185">Reference proteome</keyword>
<dbReference type="PANTHER" id="PTHR30055">
    <property type="entry name" value="HTH-TYPE TRANSCRIPTIONAL REGULATOR RUTR"/>
    <property type="match status" value="1"/>
</dbReference>
<keyword evidence="1" id="KW-0805">Transcription regulation</keyword>
<proteinExistence type="predicted"/>
<evidence type="ECO:0000256" key="2">
    <source>
        <dbReference type="ARBA" id="ARBA00023125"/>
    </source>
</evidence>